<dbReference type="PANTHER" id="PTHR40112:SF1">
    <property type="entry name" value="H2HPP ISOMERASE"/>
    <property type="match status" value="1"/>
</dbReference>
<reference evidence="2 3" key="1">
    <citation type="submission" date="2018-09" db="EMBL/GenBank/DDBJ databases">
        <authorList>
            <person name="Postec A."/>
        </authorList>
    </citation>
    <scope>NUCLEOTIDE SEQUENCE [LARGE SCALE GENOMIC DNA]</scope>
    <source>
        <strain evidence="2">70B-A</strain>
    </source>
</reference>
<protein>
    <submittedName>
        <fullName evidence="2">Pectin degradation protein KdgF</fullName>
    </submittedName>
</protein>
<dbReference type="EMBL" id="LR130778">
    <property type="protein sequence ID" value="VDN47619.1"/>
    <property type="molecule type" value="Genomic_DNA"/>
</dbReference>
<organism evidence="2 3">
    <name type="scientific">Petrocella atlantisensis</name>
    <dbReference type="NCBI Taxonomy" id="2173034"/>
    <lineage>
        <taxon>Bacteria</taxon>
        <taxon>Bacillati</taxon>
        <taxon>Bacillota</taxon>
        <taxon>Clostridia</taxon>
        <taxon>Lachnospirales</taxon>
        <taxon>Vallitaleaceae</taxon>
        <taxon>Petrocella</taxon>
    </lineage>
</organism>
<dbReference type="InterPro" id="IPR013096">
    <property type="entry name" value="Cupin_2"/>
</dbReference>
<dbReference type="Pfam" id="PF07883">
    <property type="entry name" value="Cupin_2"/>
    <property type="match status" value="1"/>
</dbReference>
<dbReference type="InterPro" id="IPR011051">
    <property type="entry name" value="RmlC_Cupin_sf"/>
</dbReference>
<accession>A0A3P7S582</accession>
<dbReference type="PIRSF" id="PIRSF029883">
    <property type="entry name" value="KdgF"/>
    <property type="match status" value="1"/>
</dbReference>
<dbReference type="CDD" id="cd02238">
    <property type="entry name" value="cupin_KdgF"/>
    <property type="match status" value="1"/>
</dbReference>
<dbReference type="OrthoDB" id="9811153at2"/>
<dbReference type="KEGG" id="cbar:PATL70BA_1730"/>
<feature type="domain" description="Cupin type-2" evidence="1">
    <location>
        <begin position="33"/>
        <end position="93"/>
    </location>
</feature>
<evidence type="ECO:0000313" key="2">
    <source>
        <dbReference type="EMBL" id="VDN47619.1"/>
    </source>
</evidence>
<dbReference type="AlphaFoldDB" id="A0A3P7S582"/>
<keyword evidence="3" id="KW-1185">Reference proteome</keyword>
<dbReference type="InterPro" id="IPR052535">
    <property type="entry name" value="Bacilysin_H2HPP_isomerase"/>
</dbReference>
<dbReference type="Gene3D" id="2.60.120.10">
    <property type="entry name" value="Jelly Rolls"/>
    <property type="match status" value="1"/>
</dbReference>
<evidence type="ECO:0000313" key="3">
    <source>
        <dbReference type="Proteomes" id="UP000279029"/>
    </source>
</evidence>
<dbReference type="InterPro" id="IPR025499">
    <property type="entry name" value="KdgF"/>
</dbReference>
<evidence type="ECO:0000259" key="1">
    <source>
        <dbReference type="Pfam" id="PF07883"/>
    </source>
</evidence>
<proteinExistence type="predicted"/>
<dbReference type="PANTHER" id="PTHR40112">
    <property type="entry name" value="H2HPP ISOMERASE"/>
    <property type="match status" value="1"/>
</dbReference>
<gene>
    <name evidence="2" type="primary">kdgF</name>
    <name evidence="2" type="ORF">PATL70BA_1730</name>
</gene>
<dbReference type="SUPFAM" id="SSF51182">
    <property type="entry name" value="RmlC-like cupins"/>
    <property type="match status" value="1"/>
</dbReference>
<name>A0A3P7S582_9FIRM</name>
<sequence>MVIKENDAKVTVLSDLVTRTLMVHNDKMMMIRFDFKKGGIGDPHSHEIHDQVGYILSGKFELTCGGKTTIVETGDSYLANPGVVHGVVALEDGAILDVFTPIRDEFIV</sequence>
<dbReference type="Proteomes" id="UP000279029">
    <property type="component" value="Chromosome"/>
</dbReference>
<dbReference type="RefSeq" id="WP_125136900.1">
    <property type="nucleotide sequence ID" value="NZ_LR130778.1"/>
</dbReference>
<dbReference type="InterPro" id="IPR014710">
    <property type="entry name" value="RmlC-like_jellyroll"/>
</dbReference>